<protein>
    <recommendedName>
        <fullName evidence="3">Fur family transcriptional regulator</fullName>
    </recommendedName>
</protein>
<reference evidence="2" key="2">
    <citation type="submission" date="2014-05" db="EMBL/GenBank/DDBJ databases">
        <title>Draft genome sequence of Virgibacillus massiliensis Vm-5.</title>
        <authorList>
            <person name="Khelaifia S."/>
            <person name="Croce O."/>
            <person name="Lagier J.C."/>
            <person name="Raoult D."/>
        </authorList>
    </citation>
    <scope>NUCLEOTIDE SEQUENCE [LARGE SCALE GENOMIC DNA]</scope>
    <source>
        <strain evidence="2">Vm-5</strain>
    </source>
</reference>
<evidence type="ECO:0008006" key="3">
    <source>
        <dbReference type="Google" id="ProtNLM"/>
    </source>
</evidence>
<organism evidence="1 2">
    <name type="scientific">Virgibacillus massiliensis</name>
    <dbReference type="NCBI Taxonomy" id="1462526"/>
    <lineage>
        <taxon>Bacteria</taxon>
        <taxon>Bacillati</taxon>
        <taxon>Bacillota</taxon>
        <taxon>Bacilli</taxon>
        <taxon>Bacillales</taxon>
        <taxon>Bacillaceae</taxon>
        <taxon>Virgibacillus</taxon>
    </lineage>
</organism>
<evidence type="ECO:0000313" key="1">
    <source>
        <dbReference type="EMBL" id="CDQ38642.1"/>
    </source>
</evidence>
<dbReference type="Gene3D" id="3.30.1490.190">
    <property type="match status" value="1"/>
</dbReference>
<accession>A0A024Q8N6</accession>
<dbReference type="EMBL" id="CCDP010000001">
    <property type="protein sequence ID" value="CDQ38642.1"/>
    <property type="molecule type" value="Genomic_DNA"/>
</dbReference>
<gene>
    <name evidence="1" type="ORF">BN990_00914</name>
</gene>
<dbReference type="AlphaFoldDB" id="A0A024Q8N6"/>
<name>A0A024Q8N6_9BACI</name>
<reference evidence="1 2" key="1">
    <citation type="submission" date="2014-03" db="EMBL/GenBank/DDBJ databases">
        <authorList>
            <person name="Urmite Genomes U."/>
        </authorList>
    </citation>
    <scope>NUCLEOTIDE SEQUENCE [LARGE SCALE GENOMIC DNA]</scope>
    <source>
        <strain evidence="1 2">Vm-5</strain>
    </source>
</reference>
<evidence type="ECO:0000313" key="2">
    <source>
        <dbReference type="Proteomes" id="UP000028875"/>
    </source>
</evidence>
<sequence>MNMINDRLKDYQIHSHKFEIYGLCPQCTSPVKETGIKL</sequence>
<dbReference type="STRING" id="1462526.BN990_00914"/>
<comment type="caution">
    <text evidence="1">The sequence shown here is derived from an EMBL/GenBank/DDBJ whole genome shotgun (WGS) entry which is preliminary data.</text>
</comment>
<keyword evidence="2" id="KW-1185">Reference proteome</keyword>
<dbReference type="InterPro" id="IPR043135">
    <property type="entry name" value="Fur_C"/>
</dbReference>
<dbReference type="Proteomes" id="UP000028875">
    <property type="component" value="Unassembled WGS sequence"/>
</dbReference>
<proteinExistence type="predicted"/>